<evidence type="ECO:0000313" key="1">
    <source>
        <dbReference type="EMBL" id="JAD22100.1"/>
    </source>
</evidence>
<dbReference type="AlphaFoldDB" id="A0A0A8Y9S5"/>
<accession>A0A0A8Y9S5</accession>
<name>A0A0A8Y9S5_ARUDO</name>
<protein>
    <submittedName>
        <fullName evidence="1">Uncharacterized protein</fullName>
    </submittedName>
</protein>
<sequence length="36" mass="4141">MKYTAVLNYHLNNSEKFASTNAHWSPLELTTQFPSV</sequence>
<dbReference type="EMBL" id="GBRH01275795">
    <property type="protein sequence ID" value="JAD22100.1"/>
    <property type="molecule type" value="Transcribed_RNA"/>
</dbReference>
<reference evidence="1" key="1">
    <citation type="submission" date="2014-09" db="EMBL/GenBank/DDBJ databases">
        <authorList>
            <person name="Magalhaes I.L.F."/>
            <person name="Oliveira U."/>
            <person name="Santos F.R."/>
            <person name="Vidigal T.H.D.A."/>
            <person name="Brescovit A.D."/>
            <person name="Santos A.J."/>
        </authorList>
    </citation>
    <scope>NUCLEOTIDE SEQUENCE</scope>
    <source>
        <tissue evidence="1">Shoot tissue taken approximately 20 cm above the soil surface</tissue>
    </source>
</reference>
<proteinExistence type="predicted"/>
<organism evidence="1">
    <name type="scientific">Arundo donax</name>
    <name type="common">Giant reed</name>
    <name type="synonym">Donax arundinaceus</name>
    <dbReference type="NCBI Taxonomy" id="35708"/>
    <lineage>
        <taxon>Eukaryota</taxon>
        <taxon>Viridiplantae</taxon>
        <taxon>Streptophyta</taxon>
        <taxon>Embryophyta</taxon>
        <taxon>Tracheophyta</taxon>
        <taxon>Spermatophyta</taxon>
        <taxon>Magnoliopsida</taxon>
        <taxon>Liliopsida</taxon>
        <taxon>Poales</taxon>
        <taxon>Poaceae</taxon>
        <taxon>PACMAD clade</taxon>
        <taxon>Arundinoideae</taxon>
        <taxon>Arundineae</taxon>
        <taxon>Arundo</taxon>
    </lineage>
</organism>
<reference evidence="1" key="2">
    <citation type="journal article" date="2015" name="Data Brief">
        <title>Shoot transcriptome of the giant reed, Arundo donax.</title>
        <authorList>
            <person name="Barrero R.A."/>
            <person name="Guerrero F.D."/>
            <person name="Moolhuijzen P."/>
            <person name="Goolsby J.A."/>
            <person name="Tidwell J."/>
            <person name="Bellgard S.E."/>
            <person name="Bellgard M.I."/>
        </authorList>
    </citation>
    <scope>NUCLEOTIDE SEQUENCE</scope>
    <source>
        <tissue evidence="1">Shoot tissue taken approximately 20 cm above the soil surface</tissue>
    </source>
</reference>